<evidence type="ECO:0008006" key="4">
    <source>
        <dbReference type="Google" id="ProtNLM"/>
    </source>
</evidence>
<feature type="transmembrane region" description="Helical" evidence="1">
    <location>
        <begin position="7"/>
        <end position="25"/>
    </location>
</feature>
<comment type="caution">
    <text evidence="2">The sequence shown here is derived from an EMBL/GenBank/DDBJ whole genome shotgun (WGS) entry which is preliminary data.</text>
</comment>
<feature type="transmembrane region" description="Helical" evidence="1">
    <location>
        <begin position="31"/>
        <end position="50"/>
    </location>
</feature>
<accession>A0A853ATY2</accession>
<keyword evidence="1" id="KW-1133">Transmembrane helix</keyword>
<evidence type="ECO:0000313" key="2">
    <source>
        <dbReference type="EMBL" id="NYI86114.1"/>
    </source>
</evidence>
<protein>
    <recommendedName>
        <fullName evidence="4">DUF3159 domain-containing protein</fullName>
    </recommendedName>
</protein>
<keyword evidence="1" id="KW-0812">Transmembrane</keyword>
<organism evidence="2 3">
    <name type="scientific">Saccharopolyspora hordei</name>
    <dbReference type="NCBI Taxonomy" id="1838"/>
    <lineage>
        <taxon>Bacteria</taxon>
        <taxon>Bacillati</taxon>
        <taxon>Actinomycetota</taxon>
        <taxon>Actinomycetes</taxon>
        <taxon>Pseudonocardiales</taxon>
        <taxon>Pseudonocardiaceae</taxon>
        <taxon>Saccharopolyspora</taxon>
    </lineage>
</organism>
<evidence type="ECO:0000313" key="3">
    <source>
        <dbReference type="Proteomes" id="UP000587002"/>
    </source>
</evidence>
<reference evidence="2 3" key="1">
    <citation type="submission" date="2020-07" db="EMBL/GenBank/DDBJ databases">
        <title>Sequencing the genomes of 1000 actinobacteria strains.</title>
        <authorList>
            <person name="Klenk H.-P."/>
        </authorList>
    </citation>
    <scope>NUCLEOTIDE SEQUENCE [LARGE SCALE GENOMIC DNA]</scope>
    <source>
        <strain evidence="2 3">DSM 44065</strain>
    </source>
</reference>
<feature type="transmembrane region" description="Helical" evidence="1">
    <location>
        <begin position="57"/>
        <end position="75"/>
    </location>
</feature>
<keyword evidence="1" id="KW-0472">Membrane</keyword>
<feature type="transmembrane region" description="Helical" evidence="1">
    <location>
        <begin position="87"/>
        <end position="115"/>
    </location>
</feature>
<keyword evidence="3" id="KW-1185">Reference proteome</keyword>
<dbReference type="EMBL" id="JACCFJ010000001">
    <property type="protein sequence ID" value="NYI86114.1"/>
    <property type="molecule type" value="Genomic_DNA"/>
</dbReference>
<name>A0A853ATY2_9PSEU</name>
<dbReference type="RefSeq" id="WP_179723930.1">
    <property type="nucleotide sequence ID" value="NZ_BAABFH010000001.1"/>
</dbReference>
<evidence type="ECO:0000256" key="1">
    <source>
        <dbReference type="SAM" id="Phobius"/>
    </source>
</evidence>
<dbReference type="Proteomes" id="UP000587002">
    <property type="component" value="Unassembled WGS sequence"/>
</dbReference>
<dbReference type="NCBIfam" id="NF041646">
    <property type="entry name" value="VC0807_fam"/>
    <property type="match status" value="1"/>
</dbReference>
<proteinExistence type="predicted"/>
<gene>
    <name evidence="2" type="ORF">HNR68_004744</name>
</gene>
<feature type="transmembrane region" description="Helical" evidence="1">
    <location>
        <begin position="136"/>
        <end position="160"/>
    </location>
</feature>
<dbReference type="AlphaFoldDB" id="A0A853ATY2"/>
<feature type="transmembrane region" description="Helical" evidence="1">
    <location>
        <begin position="172"/>
        <end position="190"/>
    </location>
</feature>
<sequence length="205" mass="22282">MRQQVQLVLVDAGLPIALYYGLRLLGCDPLAALLVSAVVPAVRLLHGLLVRRRVEPFAAFVLVVVALSVATSFVTGSPRVLLAKDAWLVAACGVGALLTLLGRPVVFTLGRVLAVRSGWHDDWDRQWAESAAFRRVWRVLTVLWGVVLLAEAGVKVLLAFTLPIDLVPVLSTVQWLVVLVLLQVVTQLYLRRPAVRAVVDGTGRS</sequence>